<dbReference type="SUPFAM" id="SSF53335">
    <property type="entry name" value="S-adenosyl-L-methionine-dependent methyltransferases"/>
    <property type="match status" value="1"/>
</dbReference>
<gene>
    <name evidence="5" type="ORF">UPYG_G00107390</name>
</gene>
<keyword evidence="1" id="KW-0489">Methyltransferase</keyword>
<evidence type="ECO:0000313" key="6">
    <source>
        <dbReference type="Proteomes" id="UP001557470"/>
    </source>
</evidence>
<evidence type="ECO:0000256" key="3">
    <source>
        <dbReference type="ARBA" id="ARBA00022691"/>
    </source>
</evidence>
<comment type="similarity">
    <text evidence="4">Belongs to the methyltransferase superfamily. METTL23 family.</text>
</comment>
<keyword evidence="2" id="KW-0808">Transferase</keyword>
<evidence type="ECO:0000256" key="4">
    <source>
        <dbReference type="ARBA" id="ARBA00043988"/>
    </source>
</evidence>
<keyword evidence="3" id="KW-0949">S-adenosyl-L-methionine</keyword>
<dbReference type="Pfam" id="PF10294">
    <property type="entry name" value="Methyltransf_16"/>
    <property type="match status" value="1"/>
</dbReference>
<evidence type="ECO:0008006" key="7">
    <source>
        <dbReference type="Google" id="ProtNLM"/>
    </source>
</evidence>
<dbReference type="EMBL" id="JAGEUA010000003">
    <property type="protein sequence ID" value="KAL0993405.1"/>
    <property type="molecule type" value="Genomic_DNA"/>
</dbReference>
<dbReference type="InterPro" id="IPR019410">
    <property type="entry name" value="Methyltransf_16"/>
</dbReference>
<organism evidence="5 6">
    <name type="scientific">Umbra pygmaea</name>
    <name type="common">Eastern mudminnow</name>
    <dbReference type="NCBI Taxonomy" id="75934"/>
    <lineage>
        <taxon>Eukaryota</taxon>
        <taxon>Metazoa</taxon>
        <taxon>Chordata</taxon>
        <taxon>Craniata</taxon>
        <taxon>Vertebrata</taxon>
        <taxon>Euteleostomi</taxon>
        <taxon>Actinopterygii</taxon>
        <taxon>Neopterygii</taxon>
        <taxon>Teleostei</taxon>
        <taxon>Protacanthopterygii</taxon>
        <taxon>Esociformes</taxon>
        <taxon>Umbridae</taxon>
        <taxon>Umbra</taxon>
    </lineage>
</organism>
<comment type="caution">
    <text evidence="5">The sequence shown here is derived from an EMBL/GenBank/DDBJ whole genome shotgun (WGS) entry which is preliminary data.</text>
</comment>
<dbReference type="GO" id="GO:0008168">
    <property type="term" value="F:methyltransferase activity"/>
    <property type="evidence" value="ECO:0007669"/>
    <property type="project" value="UniProtKB-KW"/>
</dbReference>
<evidence type="ECO:0000256" key="1">
    <source>
        <dbReference type="ARBA" id="ARBA00022603"/>
    </source>
</evidence>
<evidence type="ECO:0000256" key="2">
    <source>
        <dbReference type="ARBA" id="ARBA00022679"/>
    </source>
</evidence>
<name>A0ABD0X360_UMBPY</name>
<proteinExistence type="inferred from homology"/>
<protein>
    <recommendedName>
        <fullName evidence="7">Methyltransferase-like protein 23</fullName>
    </recommendedName>
</protein>
<dbReference type="GO" id="GO:0032259">
    <property type="term" value="P:methylation"/>
    <property type="evidence" value="ECO:0007669"/>
    <property type="project" value="UniProtKB-KW"/>
</dbReference>
<dbReference type="AlphaFoldDB" id="A0ABD0X360"/>
<sequence length="227" mass="25547">MENRPIEIVQKVFTFEEYKDDTRQSLNVSLPEVLDPHYGMYVWPCAVVLAQYVWTHRQHLIHKSVLELGAGVSLPGVVAAKCGAQVILSDSAEIPLCLENCRRTCKENDLPNILTVGITWGEISPDLLLLPSLDIILGSDVFYEPEDFENVLVTITFLLRKNPEAQVWTTYQERSADWSIESLLHKWNLQCVNIPLENFSANKEQLAGSTLPGNHTVQMMIITGTPS</sequence>
<keyword evidence="6" id="KW-1185">Reference proteome</keyword>
<dbReference type="PANTHER" id="PTHR14614">
    <property type="entry name" value="HEPATOCELLULAR CARCINOMA-ASSOCIATED ANTIGEN"/>
    <property type="match status" value="1"/>
</dbReference>
<dbReference type="Gene3D" id="3.40.50.150">
    <property type="entry name" value="Vaccinia Virus protein VP39"/>
    <property type="match status" value="1"/>
</dbReference>
<reference evidence="5 6" key="1">
    <citation type="submission" date="2024-06" db="EMBL/GenBank/DDBJ databases">
        <authorList>
            <person name="Pan Q."/>
            <person name="Wen M."/>
            <person name="Jouanno E."/>
            <person name="Zahm M."/>
            <person name="Klopp C."/>
            <person name="Cabau C."/>
            <person name="Louis A."/>
            <person name="Berthelot C."/>
            <person name="Parey E."/>
            <person name="Roest Crollius H."/>
            <person name="Montfort J."/>
            <person name="Robinson-Rechavi M."/>
            <person name="Bouchez O."/>
            <person name="Lampietro C."/>
            <person name="Lopez Roques C."/>
            <person name="Donnadieu C."/>
            <person name="Postlethwait J."/>
            <person name="Bobe J."/>
            <person name="Verreycken H."/>
            <person name="Guiguen Y."/>
        </authorList>
    </citation>
    <scope>NUCLEOTIDE SEQUENCE [LARGE SCALE GENOMIC DNA]</scope>
    <source>
        <strain evidence="5">Up_M1</strain>
        <tissue evidence="5">Testis</tissue>
    </source>
</reference>
<accession>A0ABD0X360</accession>
<dbReference type="PANTHER" id="PTHR14614:SF164">
    <property type="entry name" value="HISTONE-ARGININE METHYLTRANSFERASE METTL23"/>
    <property type="match status" value="1"/>
</dbReference>
<dbReference type="InterPro" id="IPR029063">
    <property type="entry name" value="SAM-dependent_MTases_sf"/>
</dbReference>
<evidence type="ECO:0000313" key="5">
    <source>
        <dbReference type="EMBL" id="KAL0993405.1"/>
    </source>
</evidence>
<dbReference type="Proteomes" id="UP001557470">
    <property type="component" value="Unassembled WGS sequence"/>
</dbReference>